<dbReference type="GO" id="GO:0015031">
    <property type="term" value="P:protein transport"/>
    <property type="evidence" value="ECO:0007669"/>
    <property type="project" value="UniProtKB-KW"/>
</dbReference>
<gene>
    <name evidence="9" type="ORF">SAMN02745119_00062</name>
</gene>
<evidence type="ECO:0000259" key="8">
    <source>
        <dbReference type="Pfam" id="PF02108"/>
    </source>
</evidence>
<dbReference type="InterPro" id="IPR051472">
    <property type="entry name" value="T3SS_Stator/FliH"/>
</dbReference>
<dbReference type="InterPro" id="IPR018035">
    <property type="entry name" value="Flagellar_FliH/T3SS_HrpE"/>
</dbReference>
<keyword evidence="7" id="KW-1006">Bacterial flagellum protein export</keyword>
<keyword evidence="4" id="KW-0813">Transport</keyword>
<dbReference type="GO" id="GO:0005829">
    <property type="term" value="C:cytosol"/>
    <property type="evidence" value="ECO:0007669"/>
    <property type="project" value="TreeGrafter"/>
</dbReference>
<evidence type="ECO:0000313" key="10">
    <source>
        <dbReference type="Proteomes" id="UP000190102"/>
    </source>
</evidence>
<evidence type="ECO:0000313" key="9">
    <source>
        <dbReference type="EMBL" id="SJZ33682.1"/>
    </source>
</evidence>
<comment type="similarity">
    <text evidence="2">Belongs to the FliH family.</text>
</comment>
<dbReference type="PANTHER" id="PTHR34982">
    <property type="entry name" value="YOP PROTEINS TRANSLOCATION PROTEIN L"/>
    <property type="match status" value="1"/>
</dbReference>
<dbReference type="PANTHER" id="PTHR34982:SF1">
    <property type="entry name" value="FLAGELLAR ASSEMBLY PROTEIN FLIH"/>
    <property type="match status" value="1"/>
</dbReference>
<evidence type="ECO:0000256" key="4">
    <source>
        <dbReference type="ARBA" id="ARBA00022448"/>
    </source>
</evidence>
<dbReference type="EMBL" id="FUWR01000001">
    <property type="protein sequence ID" value="SJZ33682.1"/>
    <property type="molecule type" value="Genomic_DNA"/>
</dbReference>
<dbReference type="STRING" id="115783.SAMN02745119_00062"/>
<keyword evidence="9" id="KW-0969">Cilium</keyword>
<feature type="domain" description="Flagellar assembly protein FliH/Type III secretion system HrpE" evidence="8">
    <location>
        <begin position="122"/>
        <end position="246"/>
    </location>
</feature>
<keyword evidence="10" id="KW-1185">Reference proteome</keyword>
<evidence type="ECO:0000256" key="1">
    <source>
        <dbReference type="ARBA" id="ARBA00003041"/>
    </source>
</evidence>
<keyword evidence="5" id="KW-1005">Bacterial flagellum biogenesis</keyword>
<keyword evidence="9" id="KW-0282">Flagellum</keyword>
<dbReference type="GO" id="GO:0044781">
    <property type="term" value="P:bacterial-type flagellum organization"/>
    <property type="evidence" value="ECO:0007669"/>
    <property type="project" value="UniProtKB-KW"/>
</dbReference>
<dbReference type="Pfam" id="PF02108">
    <property type="entry name" value="FliH"/>
    <property type="match status" value="1"/>
</dbReference>
<accession>A0A1T4JTZ4</accession>
<name>A0A1T4JTZ4_9BACT</name>
<evidence type="ECO:0000256" key="5">
    <source>
        <dbReference type="ARBA" id="ARBA00022795"/>
    </source>
</evidence>
<organism evidence="9 10">
    <name type="scientific">Trichlorobacter thiogenes</name>
    <dbReference type="NCBI Taxonomy" id="115783"/>
    <lineage>
        <taxon>Bacteria</taxon>
        <taxon>Pseudomonadati</taxon>
        <taxon>Thermodesulfobacteriota</taxon>
        <taxon>Desulfuromonadia</taxon>
        <taxon>Geobacterales</taxon>
        <taxon>Geobacteraceae</taxon>
        <taxon>Trichlorobacter</taxon>
    </lineage>
</organism>
<keyword evidence="9" id="KW-0966">Cell projection</keyword>
<evidence type="ECO:0000256" key="2">
    <source>
        <dbReference type="ARBA" id="ARBA00006602"/>
    </source>
</evidence>
<protein>
    <recommendedName>
        <fullName evidence="3">Flagellar assembly protein FliH</fullName>
    </recommendedName>
</protein>
<comment type="function">
    <text evidence="1">Needed for flagellar regrowth and assembly.</text>
</comment>
<dbReference type="AlphaFoldDB" id="A0A1T4JTZ4"/>
<dbReference type="Proteomes" id="UP000190102">
    <property type="component" value="Unassembled WGS sequence"/>
</dbReference>
<reference evidence="10" key="1">
    <citation type="submission" date="2017-02" db="EMBL/GenBank/DDBJ databases">
        <authorList>
            <person name="Varghese N."/>
            <person name="Submissions S."/>
        </authorList>
    </citation>
    <scope>NUCLEOTIDE SEQUENCE [LARGE SCALE GENOMIC DNA]</scope>
    <source>
        <strain evidence="10">ATCC BAA-34</strain>
    </source>
</reference>
<keyword evidence="6" id="KW-0653">Protein transport</keyword>
<evidence type="ECO:0000256" key="3">
    <source>
        <dbReference type="ARBA" id="ARBA00016507"/>
    </source>
</evidence>
<sequence length="265" mass="29216">MVDGAAKMSSSKVIKAGDDELQIGSFSFQNILRGGLQQNIKSNEKTEGFTPLALFDTSELGAKASFIPNVASEEASPLEPALPPGTFISDEDLQRYQEESYQRGLQDGKNLAERGLLNVFKGLRTAAEDLQLLREKVLRDSEDDLLNLTFAIAGKILTREVAQDRQIVLRLIKTALSGLNEQDELIIRLHPDDYALLTNNNSMTLQKELSTVRFQLKADPTVEIGSCQIETDRGTVDAGFEAQLDEVYRRLLEERTAGTAVVDVG</sequence>
<evidence type="ECO:0000256" key="7">
    <source>
        <dbReference type="ARBA" id="ARBA00023225"/>
    </source>
</evidence>
<evidence type="ECO:0000256" key="6">
    <source>
        <dbReference type="ARBA" id="ARBA00022927"/>
    </source>
</evidence>
<proteinExistence type="inferred from homology"/>